<proteinExistence type="predicted"/>
<dbReference type="KEGG" id="bmei:Spa11_41940"/>
<feature type="transmembrane region" description="Helical" evidence="1">
    <location>
        <begin position="302"/>
        <end position="321"/>
    </location>
</feature>
<feature type="transmembrane region" description="Helical" evidence="1">
    <location>
        <begin position="404"/>
        <end position="421"/>
    </location>
</feature>
<name>A0A518KDV8_9BACT</name>
<feature type="transmembrane region" description="Helical" evidence="1">
    <location>
        <begin position="204"/>
        <end position="223"/>
    </location>
</feature>
<feature type="transmembrane region" description="Helical" evidence="1">
    <location>
        <begin position="433"/>
        <end position="452"/>
    </location>
</feature>
<feature type="transmembrane region" description="Helical" evidence="1">
    <location>
        <begin position="145"/>
        <end position="163"/>
    </location>
</feature>
<keyword evidence="1" id="KW-0472">Membrane</keyword>
<evidence type="ECO:0000313" key="2">
    <source>
        <dbReference type="EMBL" id="QDV75971.1"/>
    </source>
</evidence>
<dbReference type="Proteomes" id="UP000316426">
    <property type="component" value="Chromosome"/>
</dbReference>
<feature type="transmembrane region" description="Helical" evidence="1">
    <location>
        <begin position="458"/>
        <end position="477"/>
    </location>
</feature>
<keyword evidence="1" id="KW-0812">Transmembrane</keyword>
<feature type="transmembrane region" description="Helical" evidence="1">
    <location>
        <begin position="170"/>
        <end position="192"/>
    </location>
</feature>
<feature type="transmembrane region" description="Helical" evidence="1">
    <location>
        <begin position="349"/>
        <end position="373"/>
    </location>
</feature>
<evidence type="ECO:0008006" key="4">
    <source>
        <dbReference type="Google" id="ProtNLM"/>
    </source>
</evidence>
<evidence type="ECO:0000256" key="1">
    <source>
        <dbReference type="SAM" id="Phobius"/>
    </source>
</evidence>
<sequence>MPTATALGAPNTLRLAKRFFWKECRRLSVLAAGVSVLAMGLMLLVWWFTPRSVDPADPLSVIAVGAGMMLAVAAAATLFSVEKEEGTAELLERLPRNVLAMTIGKIGSASVIIPLCTLALLLLAFVIGGDIADSQQIPVNMAPRVSLFLLEAFVWSLVASLACPNPLVAAVLGIALGSVSLQLGIFATIPSVRGFTPAGLDAAAPARLALAGVGMLVAGWLVSGWPAPLRRRRAVVAADVEGPSRRRHWLPSLGWGLFGRYFWQTLRQSWATGVVAMLLGLFLTFISVLIPEGLLEANRTWRFFSGVGLLFAPALLGAVVFRADQRRDAYRFLAEHAGRPRMLWLARNLVGLAILGLFTALLVAVFLGVWLFMVGVPGRIDFVYQYSTTAGVDFLRVVQGLIDGKQLAIVAATAVLTAYAYGQFFSLALRSDVIAAMLALVASIVVLGWSSVVLAWELPPLAFLLPLAIGALLAAWLRVSDWMFDRRGWWRWAAPVAALLAPAACLLPIVPAERLAQVNRPTPLIATSGLVLMHPEVRVESVPPQVGSWHVRSGVRFDELVSQTQEEMRKGKEVADAYARLEAEEVAFDEVEDEGDEEPAFDFGLRTVIRPAHGRLDGDALDAFLRLSRVRCRLMSGHGGDLQKIALMDSTDAEEPIDLDGRLERLLACRRVSIQGGENLGLLHEGSFSVYLADEFVDWANEEGQTPERIGKAIRGLREAEAMSVGPIGHLMNDRYQAQAIINGEASPQFLQGTDPRPRVDQWLAYLANESLDFERERALQALDLLAAYDAAYLGEGMRALTSNKPALNWLQRYSIDDAQLVGVLAPDVPQHGAYYFGDLTTIASARTSRLVSQVFNNQHVLSDALRRWMAGVAWRRAERVRLALIAYHLEHDEYPESLEPLVGSYLGREEIRDPYTGEPFGWKPDGFDLPLAEEYRGEIVKQIAPIGIPALWCGGGALAAPVKRQARVGKPGAGGVSDDNRPTATVMSLQPVEEIYFWPTGAFWMPAPK</sequence>
<protein>
    <recommendedName>
        <fullName evidence="4">ABC-2 family transporter protein</fullName>
    </recommendedName>
</protein>
<feature type="transmembrane region" description="Helical" evidence="1">
    <location>
        <begin position="489"/>
        <end position="510"/>
    </location>
</feature>
<feature type="transmembrane region" description="Helical" evidence="1">
    <location>
        <begin position="102"/>
        <end position="125"/>
    </location>
</feature>
<feature type="transmembrane region" description="Helical" evidence="1">
    <location>
        <begin position="27"/>
        <end position="48"/>
    </location>
</feature>
<organism evidence="2 3">
    <name type="scientific">Botrimarina mediterranea</name>
    <dbReference type="NCBI Taxonomy" id="2528022"/>
    <lineage>
        <taxon>Bacteria</taxon>
        <taxon>Pseudomonadati</taxon>
        <taxon>Planctomycetota</taxon>
        <taxon>Planctomycetia</taxon>
        <taxon>Pirellulales</taxon>
        <taxon>Lacipirellulaceae</taxon>
        <taxon>Botrimarina</taxon>
    </lineage>
</organism>
<gene>
    <name evidence="2" type="ORF">Spa11_41940</name>
</gene>
<keyword evidence="3" id="KW-1185">Reference proteome</keyword>
<reference evidence="2 3" key="1">
    <citation type="submission" date="2019-02" db="EMBL/GenBank/DDBJ databases">
        <title>Deep-cultivation of Planctomycetes and their phenomic and genomic characterization uncovers novel biology.</title>
        <authorList>
            <person name="Wiegand S."/>
            <person name="Jogler M."/>
            <person name="Boedeker C."/>
            <person name="Pinto D."/>
            <person name="Vollmers J."/>
            <person name="Rivas-Marin E."/>
            <person name="Kohn T."/>
            <person name="Peeters S.H."/>
            <person name="Heuer A."/>
            <person name="Rast P."/>
            <person name="Oberbeckmann S."/>
            <person name="Bunk B."/>
            <person name="Jeske O."/>
            <person name="Meyerdierks A."/>
            <person name="Storesund J.E."/>
            <person name="Kallscheuer N."/>
            <person name="Luecker S."/>
            <person name="Lage O.M."/>
            <person name="Pohl T."/>
            <person name="Merkel B.J."/>
            <person name="Hornburger P."/>
            <person name="Mueller R.-W."/>
            <person name="Bruemmer F."/>
            <person name="Labrenz M."/>
            <person name="Spormann A.M."/>
            <person name="Op den Camp H."/>
            <person name="Overmann J."/>
            <person name="Amann R."/>
            <person name="Jetten M.S.M."/>
            <person name="Mascher T."/>
            <person name="Medema M.H."/>
            <person name="Devos D.P."/>
            <person name="Kaster A.-K."/>
            <person name="Ovreas L."/>
            <person name="Rohde M."/>
            <person name="Galperin M.Y."/>
            <person name="Jogler C."/>
        </authorList>
    </citation>
    <scope>NUCLEOTIDE SEQUENCE [LARGE SCALE GENOMIC DNA]</scope>
    <source>
        <strain evidence="2 3">Spa11</strain>
    </source>
</reference>
<feature type="transmembrane region" description="Helical" evidence="1">
    <location>
        <begin position="270"/>
        <end position="290"/>
    </location>
</feature>
<accession>A0A518KDV8</accession>
<feature type="transmembrane region" description="Helical" evidence="1">
    <location>
        <begin position="60"/>
        <end position="81"/>
    </location>
</feature>
<dbReference type="AlphaFoldDB" id="A0A518KDV8"/>
<dbReference type="EMBL" id="CP036349">
    <property type="protein sequence ID" value="QDV75971.1"/>
    <property type="molecule type" value="Genomic_DNA"/>
</dbReference>
<evidence type="ECO:0000313" key="3">
    <source>
        <dbReference type="Proteomes" id="UP000316426"/>
    </source>
</evidence>
<dbReference type="RefSeq" id="WP_145116246.1">
    <property type="nucleotide sequence ID" value="NZ_CP036349.1"/>
</dbReference>
<keyword evidence="1" id="KW-1133">Transmembrane helix</keyword>